<dbReference type="OrthoDB" id="1441538at2"/>
<dbReference type="Gene3D" id="2.60.120.330">
    <property type="entry name" value="B-lactam Antibiotic, Isopenicillin N Synthase, Chain"/>
    <property type="match status" value="1"/>
</dbReference>
<dbReference type="HOGENOM" id="CLU_1137363_0_0_5"/>
<dbReference type="Proteomes" id="UP000005324">
    <property type="component" value="Unassembled WGS sequence"/>
</dbReference>
<protein>
    <submittedName>
        <fullName evidence="2">Beta-hydroxylase, aspartyl/asparaginyl family</fullName>
        <ecNumber evidence="2">1.14.11.16</ecNumber>
    </submittedName>
</protein>
<keyword evidence="2" id="KW-0560">Oxidoreductase</keyword>
<dbReference type="RefSeq" id="WP_007005403.1">
    <property type="nucleotide sequence ID" value="NZ_GG770782.1"/>
</dbReference>
<evidence type="ECO:0000313" key="2">
    <source>
        <dbReference type="EMBL" id="EFH11312.1"/>
    </source>
</evidence>
<dbReference type="GO" id="GO:0062101">
    <property type="term" value="F:peptidyl-aspartic acid 3-dioxygenase activity"/>
    <property type="evidence" value="ECO:0007669"/>
    <property type="project" value="UniProtKB-EC"/>
</dbReference>
<dbReference type="AlphaFoldDB" id="D5RN12"/>
<dbReference type="InterPro" id="IPR027443">
    <property type="entry name" value="IPNS-like_sf"/>
</dbReference>
<comment type="caution">
    <text evidence="2">The sequence shown here is derived from an EMBL/GenBank/DDBJ whole genome shotgun (WGS) entry which is preliminary data.</text>
</comment>
<gene>
    <name evidence="2" type="ORF">HMPREF0731_2473</name>
</gene>
<proteinExistence type="predicted"/>
<evidence type="ECO:0000313" key="3">
    <source>
        <dbReference type="Proteomes" id="UP000005324"/>
    </source>
</evidence>
<dbReference type="Pfam" id="PF05118">
    <property type="entry name" value="Asp_Arg_Hydrox"/>
    <property type="match status" value="1"/>
</dbReference>
<evidence type="ECO:0000259" key="1">
    <source>
        <dbReference type="Pfam" id="PF05118"/>
    </source>
</evidence>
<feature type="domain" description="Aspartyl/asparaginy/proline hydroxylase" evidence="1">
    <location>
        <begin position="98"/>
        <end position="213"/>
    </location>
</feature>
<keyword evidence="3" id="KW-1185">Reference proteome</keyword>
<accession>D5RN12</accession>
<dbReference type="EC" id="1.14.11.16" evidence="2"/>
<reference evidence="2 3" key="1">
    <citation type="submission" date="2010-04" db="EMBL/GenBank/DDBJ databases">
        <authorList>
            <person name="Qin X."/>
            <person name="Bachman B."/>
            <person name="Battles P."/>
            <person name="Bell A."/>
            <person name="Bess C."/>
            <person name="Bickham C."/>
            <person name="Chaboub L."/>
            <person name="Chen D."/>
            <person name="Coyle M."/>
            <person name="Deiros D.R."/>
            <person name="Dinh H."/>
            <person name="Forbes L."/>
            <person name="Fowler G."/>
            <person name="Francisco L."/>
            <person name="Fu Q."/>
            <person name="Gubbala S."/>
            <person name="Hale W."/>
            <person name="Han Y."/>
            <person name="Hemphill L."/>
            <person name="Highlander S.K."/>
            <person name="Hirani K."/>
            <person name="Hogues M."/>
            <person name="Jackson L."/>
            <person name="Jakkamsetti A."/>
            <person name="Javaid M."/>
            <person name="Jiang H."/>
            <person name="Korchina V."/>
            <person name="Kovar C."/>
            <person name="Lara F."/>
            <person name="Lee S."/>
            <person name="Mata R."/>
            <person name="Mathew T."/>
            <person name="Moen C."/>
            <person name="Morales K."/>
            <person name="Munidasa M."/>
            <person name="Nazareth L."/>
            <person name="Ngo R."/>
            <person name="Nguyen L."/>
            <person name="Okwuonu G."/>
            <person name="Ongeri F."/>
            <person name="Patil S."/>
            <person name="Petrosino J."/>
            <person name="Pham C."/>
            <person name="Pham P."/>
            <person name="Pu L.-L."/>
            <person name="Puazo M."/>
            <person name="Raj R."/>
            <person name="Reid J."/>
            <person name="Rouhana J."/>
            <person name="Saada N."/>
            <person name="Shang Y."/>
            <person name="Simmons D."/>
            <person name="Thornton R."/>
            <person name="Warren J."/>
            <person name="Weissenberger G."/>
            <person name="Zhang J."/>
            <person name="Zhang L."/>
            <person name="Zhou C."/>
            <person name="Zhu D."/>
            <person name="Muzny D."/>
            <person name="Worley K."/>
            <person name="Gibbs R."/>
        </authorList>
    </citation>
    <scope>NUCLEOTIDE SEQUENCE [LARGE SCALE GENOMIC DNA]</scope>
    <source>
        <strain evidence="2 3">ATCC 49957</strain>
    </source>
</reference>
<dbReference type="EMBL" id="ADVL01000425">
    <property type="protein sequence ID" value="EFH11312.1"/>
    <property type="molecule type" value="Genomic_DNA"/>
</dbReference>
<organism evidence="2 3">
    <name type="scientific">Pseudoroseomonas cervicalis ATCC 49957</name>
    <dbReference type="NCBI Taxonomy" id="525371"/>
    <lineage>
        <taxon>Bacteria</taxon>
        <taxon>Pseudomonadati</taxon>
        <taxon>Pseudomonadota</taxon>
        <taxon>Alphaproteobacteria</taxon>
        <taxon>Acetobacterales</taxon>
        <taxon>Roseomonadaceae</taxon>
        <taxon>Roseomonas</taxon>
    </lineage>
</organism>
<dbReference type="SUPFAM" id="SSF51197">
    <property type="entry name" value="Clavaminate synthase-like"/>
    <property type="match status" value="1"/>
</dbReference>
<name>D5RN12_9PROT</name>
<dbReference type="InterPro" id="IPR007803">
    <property type="entry name" value="Asp/Arg/Pro-Hydrxlase"/>
</dbReference>
<sequence>MDFGAPLRDLGPVDVSGLLEVVAGLTEADWTGNTFRQEALAAGVHSATDNILMKTEWHPSASGTGLQHFEDLVFVWAKQKGLDPAPYMPIAREDTDLWPVYTMPDWRRFQAVLEPVVRQAIAPLRKPHGVVTRLALVRLRGGATIAPHVDGQPMAARAHRIHVSLSSTPSVEYKIDGRKFTMLKGHAYDFNNRLRHSVRNKGRADRINLFVDYYPDPGLSLRNPLDVSAPRFAPPAPLRQGAFA</sequence>